<feature type="modified residue" description="4-aspartylphosphate" evidence="3">
    <location>
        <position position="126"/>
    </location>
</feature>
<keyword evidence="2" id="KW-0902">Two-component regulatory system</keyword>
<sequence length="223" mass="24445">MADAARITRIFNGHGLRRSFPADEAARAGITQILSKPITPSVLHDALVAALQRHTAGNATALPASLVSELAQRKGARLLLVEDNVINQEVTRQLLEAVGMQVSLADNGQIALEMVQSARYDLIFMDIQMPVMDGLTATRAIRALPACREIPILAMTANAFEEDRQRCLEVGMNDHVLNRWCRTAVSKFGALAHPGSIPRQHTTLKLRHSHPNCVLPRLPTLKD</sequence>
<dbReference type="PANTHER" id="PTHR45339:SF1">
    <property type="entry name" value="HYBRID SIGNAL TRANSDUCTION HISTIDINE KINASE J"/>
    <property type="match status" value="1"/>
</dbReference>
<organism evidence="5 6">
    <name type="scientific">Chromatium okenii</name>
    <dbReference type="NCBI Taxonomy" id="61644"/>
    <lineage>
        <taxon>Bacteria</taxon>
        <taxon>Pseudomonadati</taxon>
        <taxon>Pseudomonadota</taxon>
        <taxon>Gammaproteobacteria</taxon>
        <taxon>Chromatiales</taxon>
        <taxon>Chromatiaceae</taxon>
        <taxon>Chromatium</taxon>
    </lineage>
</organism>
<evidence type="ECO:0000313" key="6">
    <source>
        <dbReference type="Proteomes" id="UP000239936"/>
    </source>
</evidence>
<dbReference type="Pfam" id="PF00072">
    <property type="entry name" value="Response_reg"/>
    <property type="match status" value="1"/>
</dbReference>
<reference evidence="5 6" key="1">
    <citation type="submission" date="2018-01" db="EMBL/GenBank/DDBJ databases">
        <title>The complete genome sequence of Chromatium okenii LaCa, a purple sulfur bacterium with a turbulent life.</title>
        <authorList>
            <person name="Luedin S.M."/>
            <person name="Liechti N."/>
            <person name="Storelli N."/>
            <person name="Danza F."/>
            <person name="Wittwer M."/>
            <person name="Pothier J.F."/>
            <person name="Tonolla M.A."/>
        </authorList>
    </citation>
    <scope>NUCLEOTIDE SEQUENCE [LARGE SCALE GENOMIC DNA]</scope>
    <source>
        <strain evidence="5 6">LaCa</strain>
    </source>
</reference>
<evidence type="ECO:0000259" key="4">
    <source>
        <dbReference type="PROSITE" id="PS50110"/>
    </source>
</evidence>
<dbReference type="PANTHER" id="PTHR45339">
    <property type="entry name" value="HYBRID SIGNAL TRANSDUCTION HISTIDINE KINASE J"/>
    <property type="match status" value="1"/>
</dbReference>
<dbReference type="SUPFAM" id="SSF52172">
    <property type="entry name" value="CheY-like"/>
    <property type="match status" value="1"/>
</dbReference>
<protein>
    <recommendedName>
        <fullName evidence="4">Response regulatory domain-containing protein</fullName>
    </recommendedName>
</protein>
<gene>
    <name evidence="5" type="ORF">CXB77_09480</name>
</gene>
<dbReference type="SMART" id="SM00448">
    <property type="entry name" value="REC"/>
    <property type="match status" value="1"/>
</dbReference>
<dbReference type="InterPro" id="IPR001789">
    <property type="entry name" value="Sig_transdc_resp-reg_receiver"/>
</dbReference>
<dbReference type="OrthoDB" id="9800897at2"/>
<proteinExistence type="predicted"/>
<evidence type="ECO:0000256" key="1">
    <source>
        <dbReference type="ARBA" id="ARBA00022553"/>
    </source>
</evidence>
<evidence type="ECO:0000256" key="2">
    <source>
        <dbReference type="ARBA" id="ARBA00023012"/>
    </source>
</evidence>
<evidence type="ECO:0000256" key="3">
    <source>
        <dbReference type="PROSITE-ProRule" id="PRU00169"/>
    </source>
</evidence>
<dbReference type="Proteomes" id="UP000239936">
    <property type="component" value="Unassembled WGS sequence"/>
</dbReference>
<dbReference type="InterPro" id="IPR011006">
    <property type="entry name" value="CheY-like_superfamily"/>
</dbReference>
<feature type="domain" description="Response regulatory" evidence="4">
    <location>
        <begin position="77"/>
        <end position="193"/>
    </location>
</feature>
<dbReference type="AlphaFoldDB" id="A0A2S7XQM8"/>
<dbReference type="GO" id="GO:0000160">
    <property type="term" value="P:phosphorelay signal transduction system"/>
    <property type="evidence" value="ECO:0007669"/>
    <property type="project" value="UniProtKB-KW"/>
</dbReference>
<dbReference type="EMBL" id="PPGH01000035">
    <property type="protein sequence ID" value="PQJ96054.1"/>
    <property type="molecule type" value="Genomic_DNA"/>
</dbReference>
<keyword evidence="6" id="KW-1185">Reference proteome</keyword>
<dbReference type="PROSITE" id="PS50110">
    <property type="entry name" value="RESPONSE_REGULATORY"/>
    <property type="match status" value="1"/>
</dbReference>
<keyword evidence="1 3" id="KW-0597">Phosphoprotein</keyword>
<comment type="caution">
    <text evidence="5">The sequence shown here is derived from an EMBL/GenBank/DDBJ whole genome shotgun (WGS) entry which is preliminary data.</text>
</comment>
<evidence type="ECO:0000313" key="5">
    <source>
        <dbReference type="EMBL" id="PQJ96054.1"/>
    </source>
</evidence>
<dbReference type="CDD" id="cd17546">
    <property type="entry name" value="REC_hyHK_CKI1_RcsC-like"/>
    <property type="match status" value="1"/>
</dbReference>
<dbReference type="Gene3D" id="3.40.50.2300">
    <property type="match status" value="1"/>
</dbReference>
<name>A0A2S7XQM8_9GAMM</name>
<accession>A0A2S7XQM8</accession>